<reference evidence="5 6" key="1">
    <citation type="submission" date="2012-09" db="EMBL/GenBank/DDBJ databases">
        <title>Genome Sequence of alkane-degrading Bacterium Alcanivorax sp. 6-D-6.</title>
        <authorList>
            <person name="Lai Q."/>
            <person name="Shao Z."/>
        </authorList>
    </citation>
    <scope>NUCLEOTIDE SEQUENCE [LARGE SCALE GENOMIC DNA]</scope>
    <source>
        <strain evidence="5 6">6-D-6</strain>
    </source>
</reference>
<sequence>MISDRAYLWFFPPGQAEPVVCGVVAWDGAEYVFRYGKSYLARPDAIPLSIPGRPLGELTGEPYVLDLELSGAVRDAAPDAWGRRIIQREIAKTLDPTGKAPYRLEGELGEIDYLLGAGADRIGALDATDRPDAYAPRAKPIRPLADALEAAERMERGQELDDDLDAALNHGTSIGGARPKVLFRRGKSWLVAKFSSSRDTLNMIAAESGAMRLAAKAGLNVADTRVLEVSGKDVLLVRRFDRDTNATGHPTRRHMLSAMTLLDLDEYAVRSGEASYLELADALRQYARDFERDGPELFRRMVFNILIGNTDDHARNHACFWDGAALDLTPGYDLCPRPRLGYSADLAMTVGHHGRAATLHNALSQAERFGLSEREAAECVDAMKQVVEKHWKALFSAAGMEAGDIEYLAKATVLSPSIFD</sequence>
<keyword evidence="6" id="KW-1185">Reference proteome</keyword>
<organism evidence="5 6">
    <name type="scientific">Alcanivorax xiamenensis</name>
    <dbReference type="NCBI Taxonomy" id="1177156"/>
    <lineage>
        <taxon>Bacteria</taxon>
        <taxon>Pseudomonadati</taxon>
        <taxon>Pseudomonadota</taxon>
        <taxon>Gammaproteobacteria</taxon>
        <taxon>Oceanospirillales</taxon>
        <taxon>Alcanivoracaceae</taxon>
        <taxon>Alcanivorax</taxon>
    </lineage>
</organism>
<comment type="caution">
    <text evidence="5">The sequence shown here is derived from an EMBL/GenBank/DDBJ whole genome shotgun (WGS) entry which is preliminary data.</text>
</comment>
<comment type="similarity">
    <text evidence="1">Belongs to the HipA Ser/Thr kinase family.</text>
</comment>
<dbReference type="PANTHER" id="PTHR37419">
    <property type="entry name" value="SERINE/THREONINE-PROTEIN KINASE TOXIN HIPA"/>
    <property type="match status" value="1"/>
</dbReference>
<feature type="domain" description="HipA-like C-terminal" evidence="4">
    <location>
        <begin position="172"/>
        <end position="391"/>
    </location>
</feature>
<dbReference type="InterPro" id="IPR012893">
    <property type="entry name" value="HipA-like_C"/>
</dbReference>
<evidence type="ECO:0000313" key="5">
    <source>
        <dbReference type="EMBL" id="KAF0806056.1"/>
    </source>
</evidence>
<dbReference type="PANTHER" id="PTHR37419:SF8">
    <property type="entry name" value="TOXIN YJJJ"/>
    <property type="match status" value="1"/>
</dbReference>
<proteinExistence type="inferred from homology"/>
<evidence type="ECO:0000256" key="1">
    <source>
        <dbReference type="ARBA" id="ARBA00010164"/>
    </source>
</evidence>
<evidence type="ECO:0000313" key="6">
    <source>
        <dbReference type="Proteomes" id="UP000771797"/>
    </source>
</evidence>
<dbReference type="Pfam" id="PF07804">
    <property type="entry name" value="HipA_C"/>
    <property type="match status" value="1"/>
</dbReference>
<dbReference type="RefSeq" id="WP_159660577.1">
    <property type="nucleotide sequence ID" value="NZ_AQPF01000011.1"/>
</dbReference>
<dbReference type="EMBL" id="AQPF01000011">
    <property type="protein sequence ID" value="KAF0806056.1"/>
    <property type="molecule type" value="Genomic_DNA"/>
</dbReference>
<evidence type="ECO:0000259" key="4">
    <source>
        <dbReference type="Pfam" id="PF07804"/>
    </source>
</evidence>
<evidence type="ECO:0000256" key="3">
    <source>
        <dbReference type="ARBA" id="ARBA00022777"/>
    </source>
</evidence>
<accession>A0ABQ6Y8T9</accession>
<evidence type="ECO:0000256" key="2">
    <source>
        <dbReference type="ARBA" id="ARBA00022679"/>
    </source>
</evidence>
<dbReference type="InterPro" id="IPR052028">
    <property type="entry name" value="HipA_Ser/Thr_kinase"/>
</dbReference>
<gene>
    <name evidence="5" type="ORF">A6D6_01874</name>
</gene>
<keyword evidence="3" id="KW-0418">Kinase</keyword>
<protein>
    <recommendedName>
        <fullName evidence="4">HipA-like C-terminal domain-containing protein</fullName>
    </recommendedName>
</protein>
<dbReference type="Proteomes" id="UP000771797">
    <property type="component" value="Unassembled WGS sequence"/>
</dbReference>
<name>A0ABQ6Y8T9_9GAMM</name>
<keyword evidence="2" id="KW-0808">Transferase</keyword>